<comment type="caution">
    <text evidence="1">The sequence shown here is derived from an EMBL/GenBank/DDBJ whole genome shotgun (WGS) entry which is preliminary data.</text>
</comment>
<proteinExistence type="predicted"/>
<accession>A0A554VJ92</accession>
<dbReference type="EMBL" id="VLNR01000027">
    <property type="protein sequence ID" value="TSE07984.1"/>
    <property type="molecule type" value="Genomic_DNA"/>
</dbReference>
<keyword evidence="2" id="KW-1185">Reference proteome</keyword>
<evidence type="ECO:0000313" key="1">
    <source>
        <dbReference type="EMBL" id="TSE07984.1"/>
    </source>
</evidence>
<dbReference type="OrthoDB" id="1494879at2"/>
<dbReference type="AlphaFoldDB" id="A0A554VJ92"/>
<evidence type="ECO:0000313" key="2">
    <source>
        <dbReference type="Proteomes" id="UP000318833"/>
    </source>
</evidence>
<dbReference type="RefSeq" id="WP_143916844.1">
    <property type="nucleotide sequence ID" value="NZ_CANMXV010000020.1"/>
</dbReference>
<protein>
    <recommendedName>
        <fullName evidence="3">PD(D/E)XK endonuclease domain-containing protein</fullName>
    </recommendedName>
</protein>
<organism evidence="1 2">
    <name type="scientific">Aquimarina algiphila</name>
    <dbReference type="NCBI Taxonomy" id="2047982"/>
    <lineage>
        <taxon>Bacteria</taxon>
        <taxon>Pseudomonadati</taxon>
        <taxon>Bacteroidota</taxon>
        <taxon>Flavobacteriia</taxon>
        <taxon>Flavobacteriales</taxon>
        <taxon>Flavobacteriaceae</taxon>
        <taxon>Aquimarina</taxon>
    </lineage>
</organism>
<name>A0A554VJ92_9FLAO</name>
<sequence length="147" mass="17297">MSLKSKYIINRIDYAELNARQKESFNFHKIAAKLSDFGFNSMWLTDDWRGADFISVHKDGNLMLKVQLKGRFTVDSKYLDKEIYITFSDHNMTWYLYPHDKLHNLVMEHSDGANKHGARSIGYIPKWLISHLEPYCLSDNKMVLHLL</sequence>
<reference evidence="1 2" key="1">
    <citation type="submission" date="2019-07" db="EMBL/GenBank/DDBJ databases">
        <title>The draft genome sequence of Aquimarina algiphila M91.</title>
        <authorList>
            <person name="Meng X."/>
        </authorList>
    </citation>
    <scope>NUCLEOTIDE SEQUENCE [LARGE SCALE GENOMIC DNA]</scope>
    <source>
        <strain evidence="1 2">M91</strain>
    </source>
</reference>
<dbReference type="Proteomes" id="UP000318833">
    <property type="component" value="Unassembled WGS sequence"/>
</dbReference>
<gene>
    <name evidence="1" type="ORF">FOF46_13870</name>
</gene>
<evidence type="ECO:0008006" key="3">
    <source>
        <dbReference type="Google" id="ProtNLM"/>
    </source>
</evidence>